<protein>
    <submittedName>
        <fullName evidence="2">Unnamed protein product</fullName>
    </submittedName>
</protein>
<name>A0A9W6Y246_9STRA</name>
<accession>A0A9W6Y246</accession>
<keyword evidence="3" id="KW-1185">Reference proteome</keyword>
<dbReference type="Proteomes" id="UP001165121">
    <property type="component" value="Unassembled WGS sequence"/>
</dbReference>
<evidence type="ECO:0000256" key="1">
    <source>
        <dbReference type="SAM" id="MobiDB-lite"/>
    </source>
</evidence>
<comment type="caution">
    <text evidence="2">The sequence shown here is derived from an EMBL/GenBank/DDBJ whole genome shotgun (WGS) entry which is preliminary data.</text>
</comment>
<proteinExistence type="predicted"/>
<gene>
    <name evidence="2" type="ORF">Pfra01_002015700</name>
</gene>
<feature type="compositionally biased region" description="Polar residues" evidence="1">
    <location>
        <begin position="8"/>
        <end position="17"/>
    </location>
</feature>
<dbReference type="AlphaFoldDB" id="A0A9W6Y246"/>
<organism evidence="2 3">
    <name type="scientific">Phytophthora fragariaefolia</name>
    <dbReference type="NCBI Taxonomy" id="1490495"/>
    <lineage>
        <taxon>Eukaryota</taxon>
        <taxon>Sar</taxon>
        <taxon>Stramenopiles</taxon>
        <taxon>Oomycota</taxon>
        <taxon>Peronosporomycetes</taxon>
        <taxon>Peronosporales</taxon>
        <taxon>Peronosporaceae</taxon>
        <taxon>Phytophthora</taxon>
    </lineage>
</organism>
<dbReference type="EMBL" id="BSXT01002701">
    <property type="protein sequence ID" value="GMF50469.1"/>
    <property type="molecule type" value="Genomic_DNA"/>
</dbReference>
<sequence length="103" mass="11313">MAKRNAPKYNNSGNSQGCKPRMNMVLVEDDQEDTIVMDRVTMGVADIQEQADELQAFMDKTRVEVEETVTATSKVAQETDLCGLQSGFDSGLHGMQQDMVPGV</sequence>
<evidence type="ECO:0000313" key="3">
    <source>
        <dbReference type="Proteomes" id="UP001165121"/>
    </source>
</evidence>
<feature type="region of interest" description="Disordered" evidence="1">
    <location>
        <begin position="1"/>
        <end position="22"/>
    </location>
</feature>
<evidence type="ECO:0000313" key="2">
    <source>
        <dbReference type="EMBL" id="GMF50469.1"/>
    </source>
</evidence>
<reference evidence="2" key="1">
    <citation type="submission" date="2023-04" db="EMBL/GenBank/DDBJ databases">
        <title>Phytophthora fragariaefolia NBRC 109709.</title>
        <authorList>
            <person name="Ichikawa N."/>
            <person name="Sato H."/>
            <person name="Tonouchi N."/>
        </authorList>
    </citation>
    <scope>NUCLEOTIDE SEQUENCE</scope>
    <source>
        <strain evidence="2">NBRC 109709</strain>
    </source>
</reference>